<reference evidence="2" key="2">
    <citation type="journal article" date="2017" name="Nat. Plants">
        <title>The Aegilops tauschii genome reveals multiple impacts of transposons.</title>
        <authorList>
            <person name="Zhao G."/>
            <person name="Zou C."/>
            <person name="Li K."/>
            <person name="Wang K."/>
            <person name="Li T."/>
            <person name="Gao L."/>
            <person name="Zhang X."/>
            <person name="Wang H."/>
            <person name="Yang Z."/>
            <person name="Liu X."/>
            <person name="Jiang W."/>
            <person name="Mao L."/>
            <person name="Kong X."/>
            <person name="Jiao Y."/>
            <person name="Jia J."/>
        </authorList>
    </citation>
    <scope>NUCLEOTIDE SEQUENCE [LARGE SCALE GENOMIC DNA]</scope>
    <source>
        <strain evidence="2">cv. AL8/78</strain>
    </source>
</reference>
<reference evidence="1" key="4">
    <citation type="submission" date="2019-03" db="UniProtKB">
        <authorList>
            <consortium name="EnsemblPlants"/>
        </authorList>
    </citation>
    <scope>IDENTIFICATION</scope>
</reference>
<proteinExistence type="predicted"/>
<reference evidence="2" key="1">
    <citation type="journal article" date="2014" name="Science">
        <title>Ancient hybridizations among the ancestral genomes of bread wheat.</title>
        <authorList>
            <consortium name="International Wheat Genome Sequencing Consortium,"/>
            <person name="Marcussen T."/>
            <person name="Sandve S.R."/>
            <person name="Heier L."/>
            <person name="Spannagl M."/>
            <person name="Pfeifer M."/>
            <person name="Jakobsen K.S."/>
            <person name="Wulff B.B."/>
            <person name="Steuernagel B."/>
            <person name="Mayer K.F."/>
            <person name="Olsen O.A."/>
        </authorList>
    </citation>
    <scope>NUCLEOTIDE SEQUENCE [LARGE SCALE GENOMIC DNA]</scope>
    <source>
        <strain evidence="2">cv. AL8/78</strain>
    </source>
</reference>
<dbReference type="Proteomes" id="UP000015105">
    <property type="component" value="Chromosome 4D"/>
</dbReference>
<protein>
    <submittedName>
        <fullName evidence="1">Uncharacterized protein</fullName>
    </submittedName>
</protein>
<reference evidence="1" key="5">
    <citation type="journal article" date="2021" name="G3 (Bethesda)">
        <title>Aegilops tauschii genome assembly Aet v5.0 features greater sequence contiguity and improved annotation.</title>
        <authorList>
            <person name="Wang L."/>
            <person name="Zhu T."/>
            <person name="Rodriguez J.C."/>
            <person name="Deal K.R."/>
            <person name="Dubcovsky J."/>
            <person name="McGuire P.E."/>
            <person name="Lux T."/>
            <person name="Spannagl M."/>
            <person name="Mayer K.F.X."/>
            <person name="Baldrich P."/>
            <person name="Meyers B.C."/>
            <person name="Huo N."/>
            <person name="Gu Y.Q."/>
            <person name="Zhou H."/>
            <person name="Devos K.M."/>
            <person name="Bennetzen J.L."/>
            <person name="Unver T."/>
            <person name="Budak H."/>
            <person name="Gulick P.J."/>
            <person name="Galiba G."/>
            <person name="Kalapos B."/>
            <person name="Nelson D.R."/>
            <person name="Li P."/>
            <person name="You F.M."/>
            <person name="Luo M.C."/>
            <person name="Dvorak J."/>
        </authorList>
    </citation>
    <scope>NUCLEOTIDE SEQUENCE [LARGE SCALE GENOMIC DNA]</scope>
    <source>
        <strain evidence="1">cv. AL8/78</strain>
    </source>
</reference>
<accession>A0A453HE32</accession>
<dbReference type="Gramene" id="AET4Gv20163300.1">
    <property type="protein sequence ID" value="AET4Gv20163300.1"/>
    <property type="gene ID" value="AET4Gv20163300"/>
</dbReference>
<sequence length="112" mass="11712">TYLIHHNSQHTFCRSRRTRTKMTAAFVSSRSLATTCLLALLLAGCLAVAMPTADARRLLVEAMPPAASPGFAPSPASGAEGGHHAGRSLFEGRGLLAGGFRLAGRLLIGVEL</sequence>
<dbReference type="AlphaFoldDB" id="A0A453HE32"/>
<dbReference type="EnsemblPlants" id="AET4Gv20163300.1">
    <property type="protein sequence ID" value="AET4Gv20163300.1"/>
    <property type="gene ID" value="AET4Gv20163300"/>
</dbReference>
<keyword evidence="2" id="KW-1185">Reference proteome</keyword>
<evidence type="ECO:0000313" key="2">
    <source>
        <dbReference type="Proteomes" id="UP000015105"/>
    </source>
</evidence>
<organism evidence="1 2">
    <name type="scientific">Aegilops tauschii subsp. strangulata</name>
    <name type="common">Goatgrass</name>
    <dbReference type="NCBI Taxonomy" id="200361"/>
    <lineage>
        <taxon>Eukaryota</taxon>
        <taxon>Viridiplantae</taxon>
        <taxon>Streptophyta</taxon>
        <taxon>Embryophyta</taxon>
        <taxon>Tracheophyta</taxon>
        <taxon>Spermatophyta</taxon>
        <taxon>Magnoliopsida</taxon>
        <taxon>Liliopsida</taxon>
        <taxon>Poales</taxon>
        <taxon>Poaceae</taxon>
        <taxon>BOP clade</taxon>
        <taxon>Pooideae</taxon>
        <taxon>Triticodae</taxon>
        <taxon>Triticeae</taxon>
        <taxon>Triticinae</taxon>
        <taxon>Aegilops</taxon>
    </lineage>
</organism>
<reference evidence="1" key="3">
    <citation type="journal article" date="2017" name="Nature">
        <title>Genome sequence of the progenitor of the wheat D genome Aegilops tauschii.</title>
        <authorList>
            <person name="Luo M.C."/>
            <person name="Gu Y.Q."/>
            <person name="Puiu D."/>
            <person name="Wang H."/>
            <person name="Twardziok S.O."/>
            <person name="Deal K.R."/>
            <person name="Huo N."/>
            <person name="Zhu T."/>
            <person name="Wang L."/>
            <person name="Wang Y."/>
            <person name="McGuire P.E."/>
            <person name="Liu S."/>
            <person name="Long H."/>
            <person name="Ramasamy R.K."/>
            <person name="Rodriguez J.C."/>
            <person name="Van S.L."/>
            <person name="Yuan L."/>
            <person name="Wang Z."/>
            <person name="Xia Z."/>
            <person name="Xiao L."/>
            <person name="Anderson O.D."/>
            <person name="Ouyang S."/>
            <person name="Liang Y."/>
            <person name="Zimin A.V."/>
            <person name="Pertea G."/>
            <person name="Qi P."/>
            <person name="Bennetzen J.L."/>
            <person name="Dai X."/>
            <person name="Dawson M.W."/>
            <person name="Muller H.G."/>
            <person name="Kugler K."/>
            <person name="Rivarola-Duarte L."/>
            <person name="Spannagl M."/>
            <person name="Mayer K.F.X."/>
            <person name="Lu F.H."/>
            <person name="Bevan M.W."/>
            <person name="Leroy P."/>
            <person name="Li P."/>
            <person name="You F.M."/>
            <person name="Sun Q."/>
            <person name="Liu Z."/>
            <person name="Lyons E."/>
            <person name="Wicker T."/>
            <person name="Salzberg S.L."/>
            <person name="Devos K.M."/>
            <person name="Dvorak J."/>
        </authorList>
    </citation>
    <scope>NUCLEOTIDE SEQUENCE [LARGE SCALE GENOMIC DNA]</scope>
    <source>
        <strain evidence="1">cv. AL8/78</strain>
    </source>
</reference>
<evidence type="ECO:0000313" key="1">
    <source>
        <dbReference type="EnsemblPlants" id="AET4Gv20163300.1"/>
    </source>
</evidence>
<name>A0A453HE32_AEGTS</name>